<organism evidence="13 14">
    <name type="scientific">Thiothrix litoralis</name>
    <dbReference type="NCBI Taxonomy" id="2891210"/>
    <lineage>
        <taxon>Bacteria</taxon>
        <taxon>Pseudomonadati</taxon>
        <taxon>Pseudomonadota</taxon>
        <taxon>Gammaproteobacteria</taxon>
        <taxon>Thiotrichales</taxon>
        <taxon>Thiotrichaceae</taxon>
        <taxon>Thiothrix</taxon>
    </lineage>
</organism>
<evidence type="ECO:0000256" key="2">
    <source>
        <dbReference type="ARBA" id="ARBA00008749"/>
    </source>
</evidence>
<evidence type="ECO:0000256" key="5">
    <source>
        <dbReference type="ARBA" id="ARBA00022989"/>
    </source>
</evidence>
<evidence type="ECO:0000259" key="12">
    <source>
        <dbReference type="Pfam" id="PF01610"/>
    </source>
</evidence>
<comment type="subcellular location">
    <subcellularLocation>
        <location evidence="1">Membrane</location>
        <topology evidence="1">Multi-pass membrane protein</topology>
    </subcellularLocation>
</comment>
<reference evidence="13 14" key="1">
    <citation type="submission" date="2021-04" db="EMBL/GenBank/DDBJ databases">
        <title>Genomics, taxonomy and metabolism of representatives of sulfur bacteria of the genus Thiothrix: Thiothrix fructosivorans QT, Thiothrix unzii A1T and three new species, Thiothrix subterranea sp. nov., Thiothrix litoralis sp. nov. and 'Candidatus Thiothrix anitrata' sp. nov.</title>
        <authorList>
            <person name="Ravin N.V."/>
            <person name="Smolyakov D."/>
            <person name="Rudenko T.S."/>
            <person name="Mardanov A.V."/>
            <person name="Beletsky A.V."/>
            <person name="Markov N.D."/>
            <person name="Fomenkov A.I."/>
            <person name="Roberts R.J."/>
            <person name="Karnachuk O.V."/>
            <person name="Novikov A."/>
            <person name="Grabovich M.Y."/>
        </authorList>
    </citation>
    <scope>NUCLEOTIDE SEQUENCE [LARGE SCALE GENOMIC DNA]</scope>
    <source>
        <strain evidence="13 14">AS</strain>
    </source>
</reference>
<evidence type="ECO:0000256" key="8">
    <source>
        <dbReference type="ARBA" id="ARBA00023098"/>
    </source>
</evidence>
<evidence type="ECO:0000256" key="1">
    <source>
        <dbReference type="ARBA" id="ARBA00004141"/>
    </source>
</evidence>
<feature type="domain" description="Fatty acid desaturase" evidence="11">
    <location>
        <begin position="14"/>
        <end position="228"/>
    </location>
</feature>
<dbReference type="Proteomes" id="UP000672039">
    <property type="component" value="Chromosome"/>
</dbReference>
<gene>
    <name evidence="13" type="ORF">J9253_11750</name>
</gene>
<dbReference type="EMBL" id="CP072801">
    <property type="protein sequence ID" value="QTR48411.1"/>
    <property type="molecule type" value="Genomic_DNA"/>
</dbReference>
<sequence>MNRMGLLSDLSAWQWVLVTLGLTHITIAAVTIFLHRTQAHHALELGRIPSHFFRLWLWLTTGMVTREWVAIHRKHHAKCETPEDPHSPQTRGIHTVLWKGALLYRQEAQNQETLEKYGKGTPDDWLERHVYAPYPWLGISTMLVIDIVLFGLPGSLIWLVQMVWIPFWAAGVINGLAHFWGYRNWSTTDASTNISPIGILIGGEELHNNHHAFASSARFSCRWYELDMGWFYIRLLEMLGMAKVRKVAPRIRINPHKLTADFDTVSAVLGNRLQVLSHFAQQVIKPVTKSELRHQSVLAESQVLQTVYLYQQRLYQLWERTTVSQEARLEAVQEWINNAEKTGITALEQFAQRLRGYSVVA</sequence>
<evidence type="ECO:0000256" key="3">
    <source>
        <dbReference type="ARBA" id="ARBA00022692"/>
    </source>
</evidence>
<dbReference type="InterPro" id="IPR005804">
    <property type="entry name" value="FA_desaturase_dom"/>
</dbReference>
<keyword evidence="5 10" id="KW-1133">Transmembrane helix</keyword>
<feature type="transmembrane region" description="Helical" evidence="10">
    <location>
        <begin position="134"/>
        <end position="152"/>
    </location>
</feature>
<dbReference type="InterPro" id="IPR015876">
    <property type="entry name" value="Acyl-CoA_DS"/>
</dbReference>
<keyword evidence="8" id="KW-0443">Lipid metabolism</keyword>
<evidence type="ECO:0000256" key="4">
    <source>
        <dbReference type="ARBA" id="ARBA00022832"/>
    </source>
</evidence>
<name>A0ABX7WYF3_9GAMM</name>
<dbReference type="Pfam" id="PF00487">
    <property type="entry name" value="FA_desaturase"/>
    <property type="match status" value="1"/>
</dbReference>
<evidence type="ECO:0000313" key="14">
    <source>
        <dbReference type="Proteomes" id="UP000672039"/>
    </source>
</evidence>
<proteinExistence type="inferred from homology"/>
<dbReference type="PANTHER" id="PTHR11351">
    <property type="entry name" value="ACYL-COA DESATURASE"/>
    <property type="match status" value="1"/>
</dbReference>
<dbReference type="CDD" id="cd03505">
    <property type="entry name" value="Delta9-FADS-like"/>
    <property type="match status" value="1"/>
</dbReference>
<dbReference type="InterPro" id="IPR002560">
    <property type="entry name" value="Transposase_DDE"/>
</dbReference>
<keyword evidence="3 10" id="KW-0812">Transmembrane</keyword>
<dbReference type="EC" id="1.14.19.-" evidence="13"/>
<keyword evidence="4" id="KW-0276">Fatty acid metabolism</keyword>
<keyword evidence="14" id="KW-1185">Reference proteome</keyword>
<accession>A0ABX7WYF3</accession>
<comment type="similarity">
    <text evidence="2">Belongs to the fatty acid desaturase type 2 family.</text>
</comment>
<keyword evidence="9 10" id="KW-0472">Membrane</keyword>
<evidence type="ECO:0000313" key="13">
    <source>
        <dbReference type="EMBL" id="QTR48411.1"/>
    </source>
</evidence>
<evidence type="ECO:0000256" key="7">
    <source>
        <dbReference type="ARBA" id="ARBA00023004"/>
    </source>
</evidence>
<feature type="domain" description="Transposase IS204/IS1001/IS1096/IS1165 DDE" evidence="12">
    <location>
        <begin position="290"/>
        <end position="356"/>
    </location>
</feature>
<keyword evidence="6 13" id="KW-0560">Oxidoreductase</keyword>
<protein>
    <submittedName>
        <fullName evidence="13">Fatty acid desaturase</fullName>
        <ecNumber evidence="13">1.14.19.-</ecNumber>
    </submittedName>
</protein>
<dbReference type="GO" id="GO:0016491">
    <property type="term" value="F:oxidoreductase activity"/>
    <property type="evidence" value="ECO:0007669"/>
    <property type="project" value="UniProtKB-KW"/>
</dbReference>
<evidence type="ECO:0000256" key="9">
    <source>
        <dbReference type="ARBA" id="ARBA00023136"/>
    </source>
</evidence>
<evidence type="ECO:0000259" key="11">
    <source>
        <dbReference type="Pfam" id="PF00487"/>
    </source>
</evidence>
<dbReference type="Pfam" id="PF01610">
    <property type="entry name" value="DDE_Tnp_ISL3"/>
    <property type="match status" value="1"/>
</dbReference>
<feature type="transmembrane region" description="Helical" evidence="10">
    <location>
        <begin position="158"/>
        <end position="177"/>
    </location>
</feature>
<evidence type="ECO:0000256" key="6">
    <source>
        <dbReference type="ARBA" id="ARBA00023002"/>
    </source>
</evidence>
<dbReference type="PANTHER" id="PTHR11351:SF33">
    <property type="entry name" value="DELTA-9 FATTY ACID DESATURASE, DESA"/>
    <property type="match status" value="1"/>
</dbReference>
<feature type="transmembrane region" description="Helical" evidence="10">
    <location>
        <begin position="12"/>
        <end position="34"/>
    </location>
</feature>
<keyword evidence="7" id="KW-0408">Iron</keyword>
<evidence type="ECO:0000256" key="10">
    <source>
        <dbReference type="SAM" id="Phobius"/>
    </source>
</evidence>